<accession>A0AAD9SN51</accession>
<feature type="compositionally biased region" description="Basic and acidic residues" evidence="5">
    <location>
        <begin position="71"/>
        <end position="89"/>
    </location>
</feature>
<evidence type="ECO:0000256" key="5">
    <source>
        <dbReference type="SAM" id="MobiDB-lite"/>
    </source>
</evidence>
<gene>
    <name evidence="7" type="ORF">N8I77_004962</name>
</gene>
<feature type="compositionally biased region" description="Polar residues" evidence="5">
    <location>
        <begin position="58"/>
        <end position="70"/>
    </location>
</feature>
<feature type="compositionally biased region" description="Polar residues" evidence="5">
    <location>
        <begin position="135"/>
        <end position="162"/>
    </location>
</feature>
<feature type="compositionally biased region" description="Basic residues" evidence="5">
    <location>
        <begin position="388"/>
        <end position="402"/>
    </location>
</feature>
<dbReference type="Gene3D" id="6.10.140.2220">
    <property type="match status" value="1"/>
</dbReference>
<dbReference type="EMBL" id="JAUJFL010000002">
    <property type="protein sequence ID" value="KAK2611631.1"/>
    <property type="molecule type" value="Genomic_DNA"/>
</dbReference>
<evidence type="ECO:0000313" key="8">
    <source>
        <dbReference type="Proteomes" id="UP001265746"/>
    </source>
</evidence>
<evidence type="ECO:0000256" key="4">
    <source>
        <dbReference type="PROSITE-ProRule" id="PRU00134"/>
    </source>
</evidence>
<evidence type="ECO:0000256" key="3">
    <source>
        <dbReference type="ARBA" id="ARBA00022833"/>
    </source>
</evidence>
<evidence type="ECO:0000256" key="1">
    <source>
        <dbReference type="ARBA" id="ARBA00022723"/>
    </source>
</evidence>
<feature type="compositionally biased region" description="Polar residues" evidence="5">
    <location>
        <begin position="109"/>
        <end position="127"/>
    </location>
</feature>
<feature type="region of interest" description="Disordered" evidence="5">
    <location>
        <begin position="1"/>
        <end position="181"/>
    </location>
</feature>
<dbReference type="AlphaFoldDB" id="A0AAD9SN51"/>
<dbReference type="GO" id="GO:0008270">
    <property type="term" value="F:zinc ion binding"/>
    <property type="evidence" value="ECO:0007669"/>
    <property type="project" value="UniProtKB-KW"/>
</dbReference>
<feature type="compositionally biased region" description="Polar residues" evidence="5">
    <location>
        <begin position="496"/>
        <end position="516"/>
    </location>
</feature>
<dbReference type="Proteomes" id="UP001265746">
    <property type="component" value="Unassembled WGS sequence"/>
</dbReference>
<reference evidence="7" key="1">
    <citation type="submission" date="2023-06" db="EMBL/GenBank/DDBJ databases">
        <authorList>
            <person name="Noh H."/>
        </authorList>
    </citation>
    <scope>NUCLEOTIDE SEQUENCE</scope>
    <source>
        <strain evidence="7">DUCC20226</strain>
    </source>
</reference>
<keyword evidence="1" id="KW-0479">Metal-binding</keyword>
<keyword evidence="3" id="KW-0862">Zinc</keyword>
<protein>
    <recommendedName>
        <fullName evidence="6">MYND-type domain-containing protein</fullName>
    </recommendedName>
</protein>
<feature type="region of interest" description="Disordered" evidence="5">
    <location>
        <begin position="469"/>
        <end position="521"/>
    </location>
</feature>
<evidence type="ECO:0000259" key="6">
    <source>
        <dbReference type="PROSITE" id="PS50865"/>
    </source>
</evidence>
<evidence type="ECO:0000313" key="7">
    <source>
        <dbReference type="EMBL" id="KAK2611631.1"/>
    </source>
</evidence>
<organism evidence="7 8">
    <name type="scientific">Phomopsis amygdali</name>
    <name type="common">Fusicoccum amygdali</name>
    <dbReference type="NCBI Taxonomy" id="1214568"/>
    <lineage>
        <taxon>Eukaryota</taxon>
        <taxon>Fungi</taxon>
        <taxon>Dikarya</taxon>
        <taxon>Ascomycota</taxon>
        <taxon>Pezizomycotina</taxon>
        <taxon>Sordariomycetes</taxon>
        <taxon>Sordariomycetidae</taxon>
        <taxon>Diaporthales</taxon>
        <taxon>Diaporthaceae</taxon>
        <taxon>Diaporthe</taxon>
    </lineage>
</organism>
<name>A0AAD9SN51_PHOAM</name>
<dbReference type="Pfam" id="PF01753">
    <property type="entry name" value="zf-MYND"/>
    <property type="match status" value="1"/>
</dbReference>
<dbReference type="PROSITE" id="PS50865">
    <property type="entry name" value="ZF_MYND_2"/>
    <property type="match status" value="1"/>
</dbReference>
<feature type="domain" description="MYND-type" evidence="6">
    <location>
        <begin position="525"/>
        <end position="563"/>
    </location>
</feature>
<feature type="region of interest" description="Disordered" evidence="5">
    <location>
        <begin position="243"/>
        <end position="265"/>
    </location>
</feature>
<feature type="region of interest" description="Disordered" evidence="5">
    <location>
        <begin position="359"/>
        <end position="435"/>
    </location>
</feature>
<comment type="caution">
    <text evidence="7">The sequence shown here is derived from an EMBL/GenBank/DDBJ whole genome shotgun (WGS) entry which is preliminary data.</text>
</comment>
<keyword evidence="8" id="KW-1185">Reference proteome</keyword>
<dbReference type="InterPro" id="IPR002893">
    <property type="entry name" value="Znf_MYND"/>
</dbReference>
<sequence length="663" mass="72336">MDTRSVVRSCRRSARLTGQSPQDRRVKQSAADKRRDSDHGVPTKAENDAPRRAHSEQARSISKNVSSSAKARSETPKTDATKVLTKSEDSDIIFPLSPNFHSPEEDNRQSVNKDIASTTASPEQSADGSYLSVKANKSTRWFKTDQGSAQLANDASADSTKSIPVRQHSASKRRQEAPLGMVRRRSRRLASMTPDEGDVERAKLELETKPSQAEADKNQALSTKDFVTDVAASDAKQQLAFSTEHVSTRVSPDKHRTATLTGYDGLPTDRNIQGLGQSHEFLEDTSPIPELVADIEKIINSSPMASQNPVNGGTEVAVSPIPTAALKKRGLASVMTRSRAICNSQSLVENPRKNEKLLYSDSESSQLDGAFDDSIRGRRQKQAIAARPKAKNPKTGRPRGTKRRVEEMSQNEETACTPQLRRSRQPGSDESNLEVDLSSANAIETATSRDAFSADAPSLQSQLEIGDLPQGAIEPANPPGLARPYSTNPERMDSVPGSTPTYDGSEAASAQGTGQSHNDEDVNKCADCGRAPERYLVCVKCLQAIYCGKYCQIWNWPVHKARCHEANEADPAEIEIQEKYLGDMWAAALTMLEEEKLAGGTLESLLLGEAVGHSPTHPRFMGQESPDVHVSHSTPVDSQSMDRMRAMSMRLAQAAQGNRRRAE</sequence>
<feature type="compositionally biased region" description="Basic and acidic residues" evidence="5">
    <location>
        <begin position="22"/>
        <end position="57"/>
    </location>
</feature>
<proteinExistence type="predicted"/>
<evidence type="ECO:0000256" key="2">
    <source>
        <dbReference type="ARBA" id="ARBA00022771"/>
    </source>
</evidence>
<dbReference type="SUPFAM" id="SSF144232">
    <property type="entry name" value="HIT/MYND zinc finger-like"/>
    <property type="match status" value="1"/>
</dbReference>
<dbReference type="PROSITE" id="PS01360">
    <property type="entry name" value="ZF_MYND_1"/>
    <property type="match status" value="1"/>
</dbReference>
<keyword evidence="2 4" id="KW-0863">Zinc-finger</keyword>